<comment type="caution">
    <text evidence="2">The sequence shown here is derived from an EMBL/GenBank/DDBJ whole genome shotgun (WGS) entry which is preliminary data.</text>
</comment>
<keyword evidence="3" id="KW-1185">Reference proteome</keyword>
<keyword evidence="1" id="KW-0732">Signal</keyword>
<protein>
    <submittedName>
        <fullName evidence="2">Uncharacterized protein</fullName>
    </submittedName>
</protein>
<evidence type="ECO:0000313" key="2">
    <source>
        <dbReference type="EMBL" id="MDC4241174.1"/>
    </source>
</evidence>
<dbReference type="AlphaFoldDB" id="A0A9X3XP59"/>
<sequence>MKKFLVILLVLLSVSYIPTNAVIQFAEPPLKEGVYRVNTFTTPLNEINYIENTSKTDDVYFVVFNENDTLIQSIKLPPNSSKHKISPLDPSYRIVIIGKGTILLSKE</sequence>
<reference evidence="2" key="1">
    <citation type="submission" date="2022-05" db="EMBL/GenBank/DDBJ databases">
        <title>Draft genome sequence of Clostridium tertium strain CP3 isolated from Peru.</title>
        <authorList>
            <person name="Hurtado R."/>
            <person name="Lima L."/>
            <person name="Sousa T."/>
            <person name="Jaiswal A.K."/>
            <person name="Tiwari S."/>
            <person name="Maturrano L."/>
            <person name="Brenig B."/>
            <person name="Azevedo V."/>
        </authorList>
    </citation>
    <scope>NUCLEOTIDE SEQUENCE</scope>
    <source>
        <strain evidence="2">CP3</strain>
    </source>
</reference>
<feature type="chain" id="PRO_5040873527" evidence="1">
    <location>
        <begin position="22"/>
        <end position="107"/>
    </location>
</feature>
<feature type="signal peptide" evidence="1">
    <location>
        <begin position="1"/>
        <end position="21"/>
    </location>
</feature>
<dbReference type="Proteomes" id="UP001141183">
    <property type="component" value="Unassembled WGS sequence"/>
</dbReference>
<evidence type="ECO:0000256" key="1">
    <source>
        <dbReference type="SAM" id="SignalP"/>
    </source>
</evidence>
<organism evidence="2 3">
    <name type="scientific">Clostridium tertium</name>
    <dbReference type="NCBI Taxonomy" id="1559"/>
    <lineage>
        <taxon>Bacteria</taxon>
        <taxon>Bacillati</taxon>
        <taxon>Bacillota</taxon>
        <taxon>Clostridia</taxon>
        <taxon>Eubacteriales</taxon>
        <taxon>Clostridiaceae</taxon>
        <taxon>Clostridium</taxon>
    </lineage>
</organism>
<name>A0A9X3XP59_9CLOT</name>
<gene>
    <name evidence="2" type="ORF">NE398_13480</name>
</gene>
<dbReference type="RefSeq" id="WP_008679508.1">
    <property type="nucleotide sequence ID" value="NZ_CABKOG010000003.1"/>
</dbReference>
<proteinExistence type="predicted"/>
<accession>A0A9X3XP59</accession>
<dbReference type="EMBL" id="JAMRYU010000013">
    <property type="protein sequence ID" value="MDC4241174.1"/>
    <property type="molecule type" value="Genomic_DNA"/>
</dbReference>
<evidence type="ECO:0000313" key="3">
    <source>
        <dbReference type="Proteomes" id="UP001141183"/>
    </source>
</evidence>